<dbReference type="GO" id="GO:0048066">
    <property type="term" value="P:developmental pigmentation"/>
    <property type="evidence" value="ECO:0007669"/>
    <property type="project" value="TreeGrafter"/>
</dbReference>
<dbReference type="PRINTS" id="PR00237">
    <property type="entry name" value="GPCRRHODOPSN"/>
</dbReference>
<dbReference type="Proteomes" id="UP000796761">
    <property type="component" value="Unassembled WGS sequence"/>
</dbReference>
<evidence type="ECO:0000256" key="6">
    <source>
        <dbReference type="ARBA" id="ARBA00022692"/>
    </source>
</evidence>
<gene>
    <name evidence="21" type="ORF">HGM15179_006756</name>
</gene>
<organism evidence="21 22">
    <name type="scientific">Zosterops borbonicus</name>
    <dbReference type="NCBI Taxonomy" id="364589"/>
    <lineage>
        <taxon>Eukaryota</taxon>
        <taxon>Metazoa</taxon>
        <taxon>Chordata</taxon>
        <taxon>Craniata</taxon>
        <taxon>Vertebrata</taxon>
        <taxon>Euteleostomi</taxon>
        <taxon>Archelosauria</taxon>
        <taxon>Archosauria</taxon>
        <taxon>Dinosauria</taxon>
        <taxon>Saurischia</taxon>
        <taxon>Theropoda</taxon>
        <taxon>Coelurosauria</taxon>
        <taxon>Aves</taxon>
        <taxon>Neognathae</taxon>
        <taxon>Neoaves</taxon>
        <taxon>Telluraves</taxon>
        <taxon>Australaves</taxon>
        <taxon>Passeriformes</taxon>
        <taxon>Sylvioidea</taxon>
        <taxon>Zosteropidae</taxon>
        <taxon>Zosterops</taxon>
    </lineage>
</organism>
<keyword evidence="5" id="KW-0597">Phosphoprotein</keyword>
<dbReference type="GO" id="GO:0004962">
    <property type="term" value="F:endothelin receptor activity"/>
    <property type="evidence" value="ECO:0007669"/>
    <property type="project" value="InterPro"/>
</dbReference>
<keyword evidence="9 17" id="KW-0297">G-protein coupled receptor</keyword>
<dbReference type="PRINTS" id="PR00570">
    <property type="entry name" value="ENDOTHELINAR"/>
</dbReference>
<dbReference type="GO" id="GO:0048484">
    <property type="term" value="P:enteric nervous system development"/>
    <property type="evidence" value="ECO:0007669"/>
    <property type="project" value="InterPro"/>
</dbReference>
<dbReference type="InterPro" id="IPR017452">
    <property type="entry name" value="GPCR_Rhodpsn_7TM"/>
</dbReference>
<evidence type="ECO:0000256" key="7">
    <source>
        <dbReference type="ARBA" id="ARBA00022729"/>
    </source>
</evidence>
<evidence type="ECO:0000256" key="18">
    <source>
        <dbReference type="SAM" id="Phobius"/>
    </source>
</evidence>
<evidence type="ECO:0000256" key="8">
    <source>
        <dbReference type="ARBA" id="ARBA00022989"/>
    </source>
</evidence>
<evidence type="ECO:0000313" key="21">
    <source>
        <dbReference type="EMBL" id="TRZ20333.1"/>
    </source>
</evidence>
<keyword evidence="8 18" id="KW-1133">Transmembrane helix</keyword>
<dbReference type="PANTHER" id="PTHR46099:SF2">
    <property type="entry name" value="ENDOTHELIN-1 RECEPTOR"/>
    <property type="match status" value="1"/>
</dbReference>
<evidence type="ECO:0000256" key="10">
    <source>
        <dbReference type="ARBA" id="ARBA00023136"/>
    </source>
</evidence>
<keyword evidence="6 17" id="KW-0812">Transmembrane</keyword>
<keyword evidence="4" id="KW-1003">Cell membrane</keyword>
<dbReference type="GO" id="GO:0042310">
    <property type="term" value="P:vasoconstriction"/>
    <property type="evidence" value="ECO:0007669"/>
    <property type="project" value="InterPro"/>
</dbReference>
<keyword evidence="7 19" id="KW-0732">Signal</keyword>
<dbReference type="PROSITE" id="PS00237">
    <property type="entry name" value="G_PROTEIN_RECEP_F1_1"/>
    <property type="match status" value="1"/>
</dbReference>
<evidence type="ECO:0000313" key="22">
    <source>
        <dbReference type="Proteomes" id="UP000796761"/>
    </source>
</evidence>
<dbReference type="EMBL" id="SWJQ01000152">
    <property type="protein sequence ID" value="TRZ20333.1"/>
    <property type="molecule type" value="Genomic_DNA"/>
</dbReference>
<evidence type="ECO:0000256" key="14">
    <source>
        <dbReference type="ARBA" id="ARBA00023224"/>
    </source>
</evidence>
<feature type="transmembrane region" description="Helical" evidence="18">
    <location>
        <begin position="249"/>
        <end position="275"/>
    </location>
</feature>
<feature type="transmembrane region" description="Helical" evidence="18">
    <location>
        <begin position="344"/>
        <end position="364"/>
    </location>
</feature>
<dbReference type="Pfam" id="PF00001">
    <property type="entry name" value="7tm_1"/>
    <property type="match status" value="1"/>
</dbReference>
<keyword evidence="10 18" id="KW-0472">Membrane</keyword>
<feature type="domain" description="G-protein coupled receptors family 1 profile" evidence="20">
    <location>
        <begin position="89"/>
        <end position="361"/>
    </location>
</feature>
<keyword evidence="22" id="KW-1185">Reference proteome</keyword>
<dbReference type="PANTHER" id="PTHR46099">
    <property type="entry name" value="G_PROTEIN_RECEP_F1_2 DOMAIN-CONTAINING PROTEIN"/>
    <property type="match status" value="1"/>
</dbReference>
<evidence type="ECO:0000256" key="4">
    <source>
        <dbReference type="ARBA" id="ARBA00022475"/>
    </source>
</evidence>
<keyword evidence="13" id="KW-0325">Glycoprotein</keyword>
<dbReference type="InterPro" id="IPR051193">
    <property type="entry name" value="GPCR_endothelin_rcpt"/>
</dbReference>
<evidence type="ECO:0000256" key="2">
    <source>
        <dbReference type="ARBA" id="ARBA00011811"/>
    </source>
</evidence>
<evidence type="ECO:0000259" key="20">
    <source>
        <dbReference type="PROSITE" id="PS50262"/>
    </source>
</evidence>
<evidence type="ECO:0000256" key="12">
    <source>
        <dbReference type="ARBA" id="ARBA00023170"/>
    </source>
</evidence>
<comment type="subunit">
    <text evidence="2">Interacts with HDAC7 and KAT5.</text>
</comment>
<feature type="signal peptide" evidence="19">
    <location>
        <begin position="1"/>
        <end position="20"/>
    </location>
</feature>
<comment type="subcellular location">
    <subcellularLocation>
        <location evidence="1">Cell membrane</location>
        <topology evidence="1">Multi-pass membrane protein</topology>
    </subcellularLocation>
</comment>
<dbReference type="GO" id="GO:0008217">
    <property type="term" value="P:regulation of blood pressure"/>
    <property type="evidence" value="ECO:0007669"/>
    <property type="project" value="InterPro"/>
</dbReference>
<dbReference type="PRINTS" id="PR00366">
    <property type="entry name" value="ENDOTHELINR"/>
</dbReference>
<dbReference type="InterPro" id="IPR000499">
    <property type="entry name" value="Endthln_rcpt"/>
</dbReference>
<dbReference type="SUPFAM" id="SSF81321">
    <property type="entry name" value="Family A G protein-coupled receptor-like"/>
    <property type="match status" value="1"/>
</dbReference>
<protein>
    <recommendedName>
        <fullName evidence="3">Endothelin-1 receptor</fullName>
    </recommendedName>
    <alternativeName>
        <fullName evidence="16">Endothelin receptor type A</fullName>
    </alternativeName>
</protein>
<proteinExistence type="inferred from homology"/>
<dbReference type="GO" id="GO:0005886">
    <property type="term" value="C:plasma membrane"/>
    <property type="evidence" value="ECO:0007669"/>
    <property type="project" value="UniProtKB-SubCell"/>
</dbReference>
<feature type="transmembrane region" description="Helical" evidence="18">
    <location>
        <begin position="110"/>
        <end position="135"/>
    </location>
</feature>
<dbReference type="PROSITE" id="PS50262">
    <property type="entry name" value="G_PROTEIN_RECEP_F1_2"/>
    <property type="match status" value="1"/>
</dbReference>
<evidence type="ECO:0000256" key="17">
    <source>
        <dbReference type="RuleBase" id="RU000688"/>
    </source>
</evidence>
<evidence type="ECO:0000256" key="5">
    <source>
        <dbReference type="ARBA" id="ARBA00022553"/>
    </source>
</evidence>
<dbReference type="InterPro" id="IPR002175">
    <property type="entry name" value="ETA_rcpt"/>
</dbReference>
<evidence type="ECO:0000256" key="13">
    <source>
        <dbReference type="ARBA" id="ARBA00023180"/>
    </source>
</evidence>
<comment type="function">
    <text evidence="15">Receptor for endothelin-1. Mediates its action by association with G proteins that activate a phosphatidylinositol-calcium second messenger system. The rank order of binding affinities for ET-A is: ET1 &gt; ET2 &gt;&gt; ET3.</text>
</comment>
<dbReference type="InterPro" id="IPR000276">
    <property type="entry name" value="GPCR_Rhodpsn"/>
</dbReference>
<keyword evidence="11" id="KW-1015">Disulfide bond</keyword>
<evidence type="ECO:0000256" key="1">
    <source>
        <dbReference type="ARBA" id="ARBA00004651"/>
    </source>
</evidence>
<sequence length="425" mass="48215">MEALCLRVSLLLLVPGFVLSNSSDRDISNRSDLGNPLSTSGMEPSTFTTIQPTVSNQTVKCSQQTKIAETFKYINTVVSCAIFIIGMVGNATLLRIIYQNKCMRNGPNALIASLALGDLIYIVIDIPIIVYKLLAQKWPFGNTEFGQFLCKFLPFIQKASVGITVLNLCALSVDRYRAVASWSRVQGIGIPMITAIEIFSIWLLSFILAIPEAIGFTVVPFKYKDVSYVTCMLKPTNDFMTFYKDAKDWWLFGFYFCMPLACTAIFYTLMTCEMLNRRNSNLRIALSEHLKQRREVAKTVFCLVVIFALCWFPLHLSRILKKMVYNERDPSRCELLSFLLPLDYISINLATMNSCINPIALYFVSKKFKNCFQVSVGKCFGPGQHFTYVTMDRDISWAVHFVALQYSNIGRDHLNSINVWHLSTD</sequence>
<reference evidence="21" key="1">
    <citation type="submission" date="2019-04" db="EMBL/GenBank/DDBJ databases">
        <title>Genome assembly of Zosterops borbonicus 15179.</title>
        <authorList>
            <person name="Leroy T."/>
            <person name="Anselmetti Y."/>
            <person name="Tilak M.-K."/>
            <person name="Nabholz B."/>
        </authorList>
    </citation>
    <scope>NUCLEOTIDE SEQUENCE</scope>
    <source>
        <strain evidence="21">HGM_15179</strain>
        <tissue evidence="21">Muscle</tissue>
    </source>
</reference>
<comment type="caution">
    <text evidence="21">The sequence shown here is derived from an EMBL/GenBank/DDBJ whole genome shotgun (WGS) entry which is preliminary data.</text>
</comment>
<dbReference type="AlphaFoldDB" id="A0A8K1GLT7"/>
<feature type="transmembrane region" description="Helical" evidence="18">
    <location>
        <begin position="296"/>
        <end position="314"/>
    </location>
</feature>
<evidence type="ECO:0000256" key="11">
    <source>
        <dbReference type="ARBA" id="ARBA00023157"/>
    </source>
</evidence>
<dbReference type="OrthoDB" id="10049706at2759"/>
<accession>A0A8K1GLT7</accession>
<name>A0A8K1GLT7_9PASS</name>
<evidence type="ECO:0000256" key="15">
    <source>
        <dbReference type="ARBA" id="ARBA00025187"/>
    </source>
</evidence>
<evidence type="ECO:0000256" key="3">
    <source>
        <dbReference type="ARBA" id="ARBA00013809"/>
    </source>
</evidence>
<comment type="similarity">
    <text evidence="17">Belongs to the G-protein coupled receptor 1 family.</text>
</comment>
<keyword evidence="12 17" id="KW-0675">Receptor</keyword>
<dbReference type="FunFam" id="1.20.1070.10:FF:000076">
    <property type="entry name" value="Endothelin receptor type B"/>
    <property type="match status" value="1"/>
</dbReference>
<evidence type="ECO:0000256" key="9">
    <source>
        <dbReference type="ARBA" id="ARBA00023040"/>
    </source>
</evidence>
<keyword evidence="14 17" id="KW-0807">Transducer</keyword>
<dbReference type="Gene3D" id="1.20.1070.10">
    <property type="entry name" value="Rhodopsin 7-helix transmembrane proteins"/>
    <property type="match status" value="1"/>
</dbReference>
<feature type="transmembrane region" description="Helical" evidence="18">
    <location>
        <begin position="73"/>
        <end position="98"/>
    </location>
</feature>
<evidence type="ECO:0000256" key="19">
    <source>
        <dbReference type="SAM" id="SignalP"/>
    </source>
</evidence>
<feature type="transmembrane region" description="Helical" evidence="18">
    <location>
        <begin position="185"/>
        <end position="210"/>
    </location>
</feature>
<evidence type="ECO:0000256" key="16">
    <source>
        <dbReference type="ARBA" id="ARBA00030983"/>
    </source>
</evidence>
<feature type="chain" id="PRO_5035448758" description="Endothelin-1 receptor" evidence="19">
    <location>
        <begin position="21"/>
        <end position="425"/>
    </location>
</feature>